<dbReference type="EMBL" id="CAACYD010000005">
    <property type="protein sequence ID" value="VFA82181.1"/>
    <property type="molecule type" value="Genomic_DNA"/>
</dbReference>
<evidence type="ECO:0000313" key="3">
    <source>
        <dbReference type="EMBL" id="VFA82181.1"/>
    </source>
</evidence>
<dbReference type="GeneID" id="60748948"/>
<dbReference type="SUPFAM" id="SSF53850">
    <property type="entry name" value="Periplasmic binding protein-like II"/>
    <property type="match status" value="1"/>
</dbReference>
<name>A0ABD7UZ86_9ACTN</name>
<evidence type="ECO:0000256" key="1">
    <source>
        <dbReference type="SAM" id="SignalP"/>
    </source>
</evidence>
<reference evidence="3 4" key="1">
    <citation type="submission" date="2019-02" db="EMBL/GenBank/DDBJ databases">
        <authorList>
            <consortium name="Pathogen Informatics"/>
        </authorList>
    </citation>
    <scope>NUCLEOTIDE SEQUENCE [LARGE SCALE GENOMIC DNA]</scope>
    <source>
        <strain evidence="3 4">3012STDY6756503</strain>
    </source>
</reference>
<comment type="caution">
    <text evidence="3">The sequence shown here is derived from an EMBL/GenBank/DDBJ whole genome shotgun (WGS) entry which is preliminary data.</text>
</comment>
<feature type="chain" id="PRO_5044811635" evidence="1">
    <location>
        <begin position="23"/>
        <end position="565"/>
    </location>
</feature>
<dbReference type="PANTHER" id="PTHR30290">
    <property type="entry name" value="PERIPLASMIC BINDING COMPONENT OF ABC TRANSPORTER"/>
    <property type="match status" value="1"/>
</dbReference>
<dbReference type="InterPro" id="IPR000914">
    <property type="entry name" value="SBP_5_dom"/>
</dbReference>
<organism evidence="3 4">
    <name type="scientific">Gordonia paraffinivorans</name>
    <dbReference type="NCBI Taxonomy" id="175628"/>
    <lineage>
        <taxon>Bacteria</taxon>
        <taxon>Bacillati</taxon>
        <taxon>Actinomycetota</taxon>
        <taxon>Actinomycetes</taxon>
        <taxon>Mycobacteriales</taxon>
        <taxon>Gordoniaceae</taxon>
        <taxon>Gordonia</taxon>
    </lineage>
</organism>
<keyword evidence="1" id="KW-0732">Signal</keyword>
<dbReference type="RefSeq" id="WP_131733580.1">
    <property type="nucleotide sequence ID" value="NZ_CAACYD010000005.1"/>
</dbReference>
<accession>A0ABD7UZ86</accession>
<dbReference type="PANTHER" id="PTHR30290:SF65">
    <property type="entry name" value="MONOACYL PHOSPHATIDYLINOSITOL TETRAMANNOSIDE-BINDING PROTEIN LPQW-RELATED"/>
    <property type="match status" value="1"/>
</dbReference>
<protein>
    <submittedName>
        <fullName evidence="3">ABC-type oligopeptide transport system, periplasmic component</fullName>
    </submittedName>
</protein>
<dbReference type="InterPro" id="IPR039424">
    <property type="entry name" value="SBP_5"/>
</dbReference>
<dbReference type="Proteomes" id="UP000360750">
    <property type="component" value="Unassembled WGS sequence"/>
</dbReference>
<dbReference type="PROSITE" id="PS51257">
    <property type="entry name" value="PROKAR_LIPOPROTEIN"/>
    <property type="match status" value="1"/>
</dbReference>
<feature type="signal peptide" evidence="1">
    <location>
        <begin position="1"/>
        <end position="22"/>
    </location>
</feature>
<dbReference type="Gene3D" id="3.10.105.10">
    <property type="entry name" value="Dipeptide-binding Protein, Domain 3"/>
    <property type="match status" value="1"/>
</dbReference>
<dbReference type="Gene3D" id="3.90.76.10">
    <property type="entry name" value="Dipeptide-binding Protein, Domain 1"/>
    <property type="match status" value="1"/>
</dbReference>
<dbReference type="AlphaFoldDB" id="A0ABD7UZ86"/>
<sequence>MFVRQRGVIRVLSLFVGVVAGAGVLTACGDGGPPTIDYVVDARISGYNANTVDGNADGVLMATTRLLPGFSLLGPQGQVIPDRDVGTVTQVPDRVPTLRYEFTPEAKFSDGVALDCDDLLLAWAAMSGRFPGFTPATTAGYRDIEAVECAPGDKTATVRFASGRFYQDWLSLFGAGTLLPAHVVAREAGLADVVDSIRGMDRAAIARIATAWNTGFALTFGPVDHDRFPSSGPYRIDRYSRSGGLVLVPNDQWWGDRPATSRIVIWGRGTDATRRLPDGKFDVVDVTAGIVDGEIAGSSGADGPSSPSRAVGVEQIVLAARGVFGDARIRQAFASCVPRPDLTRDFSNGAQMWNLRVLVPADNLADPMNGEFGRNYRKPNPERARTLLREATGQGGEGALRPRTVRLGYLAPTERWKQMTAAIAESCRDAGFVVEDVANPDMEADALGKHVDAMIIAGGASFAAAGAADPTRDAYALRSGDPLDLSGIRDPQISRGVDQYAVTASEPERLRLARSIENAAWSAMPSIPLFASPRVRQWKDRIGGVVPGLARSGTGWNIDRWTIKE</sequence>
<evidence type="ECO:0000259" key="2">
    <source>
        <dbReference type="Pfam" id="PF00496"/>
    </source>
</evidence>
<gene>
    <name evidence="3" type="ORF">NCTC8139_00912</name>
</gene>
<dbReference type="Gene3D" id="3.40.190.10">
    <property type="entry name" value="Periplasmic binding protein-like II"/>
    <property type="match status" value="1"/>
</dbReference>
<proteinExistence type="predicted"/>
<dbReference type="Pfam" id="PF00496">
    <property type="entry name" value="SBP_bac_5"/>
    <property type="match status" value="1"/>
</dbReference>
<evidence type="ECO:0000313" key="4">
    <source>
        <dbReference type="Proteomes" id="UP000360750"/>
    </source>
</evidence>
<feature type="domain" description="Solute-binding protein family 5" evidence="2">
    <location>
        <begin position="104"/>
        <end position="435"/>
    </location>
</feature>